<organism evidence="2 3">
    <name type="scientific">Methylocystis hirsuta</name>
    <dbReference type="NCBI Taxonomy" id="369798"/>
    <lineage>
        <taxon>Bacteria</taxon>
        <taxon>Pseudomonadati</taxon>
        <taxon>Pseudomonadota</taxon>
        <taxon>Alphaproteobacteria</taxon>
        <taxon>Hyphomicrobiales</taxon>
        <taxon>Methylocystaceae</taxon>
        <taxon>Methylocystis</taxon>
    </lineage>
</organism>
<protein>
    <submittedName>
        <fullName evidence="2">Uncharacterized protein</fullName>
    </submittedName>
</protein>
<evidence type="ECO:0000256" key="1">
    <source>
        <dbReference type="SAM" id="MobiDB-lite"/>
    </source>
</evidence>
<evidence type="ECO:0000313" key="2">
    <source>
        <dbReference type="EMBL" id="RNJ50371.1"/>
    </source>
</evidence>
<comment type="caution">
    <text evidence="2">The sequence shown here is derived from an EMBL/GenBank/DDBJ whole genome shotgun (WGS) entry which is preliminary data.</text>
</comment>
<name>A0A3M9XQT3_9HYPH</name>
<gene>
    <name evidence="2" type="ORF">D1O30_12985</name>
</gene>
<reference evidence="2 3" key="1">
    <citation type="submission" date="2018-08" db="EMBL/GenBank/DDBJ databases">
        <title>Genome sequence of Methylocystis hirsuta CSC1, a methanotroph able to accumulate PHAs.</title>
        <authorList>
            <person name="Bordel S."/>
            <person name="Rodriguez E."/>
            <person name="Gancedo J."/>
            <person name="Munoz R."/>
        </authorList>
    </citation>
    <scope>NUCLEOTIDE SEQUENCE [LARGE SCALE GENOMIC DNA]</scope>
    <source>
        <strain evidence="2 3">CSC1</strain>
    </source>
</reference>
<keyword evidence="3" id="KW-1185">Reference proteome</keyword>
<feature type="region of interest" description="Disordered" evidence="1">
    <location>
        <begin position="526"/>
        <end position="545"/>
    </location>
</feature>
<dbReference type="EMBL" id="QWDD01000001">
    <property type="protein sequence ID" value="RNJ50371.1"/>
    <property type="molecule type" value="Genomic_DNA"/>
</dbReference>
<dbReference type="Proteomes" id="UP000268623">
    <property type="component" value="Unassembled WGS sequence"/>
</dbReference>
<proteinExistence type="predicted"/>
<evidence type="ECO:0000313" key="3">
    <source>
        <dbReference type="Proteomes" id="UP000268623"/>
    </source>
</evidence>
<accession>A0A3M9XQT3</accession>
<sequence>MTRWFLGAGDTLPQIGDRFLVRINIGEATGPILTERDVGARLRAMLDPPRVQVDQPYLPVGVAKWQVATLPQTDVDCAVRVDEQRPAAFGVCHLLSESNLSRAEWRVAHALHGKLLEVVRARRPMLADLISAAGDVEKLCDRSARLVAALMVRGSTKVRQFRGDLRLLVSGTEQQLSGDALWRQVIKEQLCGVSPAEIVRLQFAALLTGAFRDEEFAQLLSRIIESRTGVRDQLKLRAITGGHLIDFWCSPDGPVGACADGSRGAAYPGSELVGLGTTFGPFDRAAVDGWLAAGGLLVQVHQTAFTRISRDATLNAGPADAPGDLDYFGLSRRFSAGSRALAPDEIRLALTEGSSSPPVKPASAVVNYDIVQSNAGDREPAYMAPTSEAVLDLLIEPGKSAASSVAGFNVYCIWESNATEPLFRSPFENPPIEALRPWLVNRRYSDLLDLDPAFPMPAYDDRLRELRSSPPWNPLLVRLPEGPTVAGSVPDPFYPGLTLFRYDLRQGMADSAMHWPASPRWDPKAPISSTWAPSKDRAGNDAPGPQRYRLWVTAVDAFEQESDPVPVVTSDAATGDPDRLVFFSPVRRDLMHPPRLDQFPSGVKGGPDRRGVVYDPDPARRVLTFTWKTPLLNSLSRRTDLSQTFEDSAQLESGIVMMRRLLRAKVSTNPTPLKATNIDPPIGRYPQWADRINSLLRQGWEYRGFDSVATPGGDGVWSKTANLTDHDEGYEYKALVGFFVRDSVAAFWAKDAGLDTLPKRKRLRYDADARAVVTELIVETPRASEVAETDSIPVANTRRPRAISVPTTPVLPKFVAAGHVYAPPGLRRDRILMRLLDAPPSSPIESPWSDSGAKLTSAQAAMMQFALLRCRIFGDDEAVVATDPKLEAARWILASEFRSQPVTSKASVLANSSVTNSHQHPTIGFRGLFPVVWTYEPRLHRQRNPDDAEAVIFRIYAARAPRGNLTAAAACADLKGTGSITAVSDRLITVEFTPSSPDPDDFTFLRFVACANRPAFARIEAGSASYGAIRGISNYDCNRGAPGNPMFFDIELTANSPVPPVGAPATTLLFGARAVWETPAQLNGALETHIQYLPAGGGPAEYVAYWIGTVSAQGNECAHVDRLFVSAPLKLSVEPAPISDLKVGLPTRPEEFLDTRLADEKRWLPSQLQSATNTQDYPRLVVSWDGLTADPDTLIKVNRRIQSLDMRFAGKDDQDEWQALVSVASLPDGQPIELQILDLLKRRWLRGSLIPFPTDPSGDYDKFIKPEKGMKATAGMKSISGRPTIVDYCADNNWARAMNGASRYSYQLIACLPLDPESNTPDNFLESPPTTWTDPVQPQAPPFKVTPGQPTIHADASLIRPRVVLQVIVGVHPLAEARILTGDVPWVYQVQVLRLLPRSILTTPLATPSPAWLEIASCQLIEPGSTSAFDFVDDDLERDGPGRPFDSKYRVVVQQIASADIAGGRARIVRSQASDDPLIKNELTVHVPAPDPDGESETAVSVPILLETTLF</sequence>